<proteinExistence type="predicted"/>
<feature type="non-terminal residue" evidence="2">
    <location>
        <position position="242"/>
    </location>
</feature>
<evidence type="ECO:0000313" key="3">
    <source>
        <dbReference type="Proteomes" id="UP000747542"/>
    </source>
</evidence>
<organism evidence="2 3">
    <name type="scientific">Homarus americanus</name>
    <name type="common">American lobster</name>
    <dbReference type="NCBI Taxonomy" id="6706"/>
    <lineage>
        <taxon>Eukaryota</taxon>
        <taxon>Metazoa</taxon>
        <taxon>Ecdysozoa</taxon>
        <taxon>Arthropoda</taxon>
        <taxon>Crustacea</taxon>
        <taxon>Multicrustacea</taxon>
        <taxon>Malacostraca</taxon>
        <taxon>Eumalacostraca</taxon>
        <taxon>Eucarida</taxon>
        <taxon>Decapoda</taxon>
        <taxon>Pleocyemata</taxon>
        <taxon>Astacidea</taxon>
        <taxon>Nephropoidea</taxon>
        <taxon>Nephropidae</taxon>
        <taxon>Homarus</taxon>
    </lineage>
</organism>
<comment type="caution">
    <text evidence="2">The sequence shown here is derived from an EMBL/GenBank/DDBJ whole genome shotgun (WGS) entry which is preliminary data.</text>
</comment>
<evidence type="ECO:0000256" key="1">
    <source>
        <dbReference type="SAM" id="MobiDB-lite"/>
    </source>
</evidence>
<keyword evidence="3" id="KW-1185">Reference proteome</keyword>
<feature type="compositionally biased region" description="Basic and acidic residues" evidence="1">
    <location>
        <begin position="1"/>
        <end position="12"/>
    </location>
</feature>
<sequence>LDISNEVEKELSDEFDENPGERINPDKNTGLSGGEKCKTKKAELDTCLAEVAPLMPKVGLPHTLPELINMCRAFKGGMRCVDHYTSSCLTTTERTELDQNLRGARSFLAFLCDDPIFRKEYLSHGACLRDVSDDWERCLNHFKSLVRLQHKHANISQAARDHNICCFREGLLSCVYSVSYFRCEKHAALFVKKVTATLSYNDVQEEKCRNVTIRTCAATSRHPSVLPLLLAASLFLLHQSPP</sequence>
<dbReference type="Proteomes" id="UP000747542">
    <property type="component" value="Unassembled WGS sequence"/>
</dbReference>
<gene>
    <name evidence="2" type="ORF">Hamer_G019714</name>
</gene>
<dbReference type="AlphaFoldDB" id="A0A8J5KAD9"/>
<protein>
    <submittedName>
        <fullName evidence="2">Uncharacterized protein</fullName>
    </submittedName>
</protein>
<reference evidence="2" key="1">
    <citation type="journal article" date="2021" name="Sci. Adv.">
        <title>The American lobster genome reveals insights on longevity, neural, and immune adaptations.</title>
        <authorList>
            <person name="Polinski J.M."/>
            <person name="Zimin A.V."/>
            <person name="Clark K.F."/>
            <person name="Kohn A.B."/>
            <person name="Sadowski N."/>
            <person name="Timp W."/>
            <person name="Ptitsyn A."/>
            <person name="Khanna P."/>
            <person name="Romanova D.Y."/>
            <person name="Williams P."/>
            <person name="Greenwood S.J."/>
            <person name="Moroz L.L."/>
            <person name="Walt D.R."/>
            <person name="Bodnar A.G."/>
        </authorList>
    </citation>
    <scope>NUCLEOTIDE SEQUENCE</scope>
    <source>
        <strain evidence="2">GMGI-L3</strain>
    </source>
</reference>
<accession>A0A8J5KAD9</accession>
<dbReference type="PANTHER" id="PTHR33964:SF2">
    <property type="entry name" value="IP09356P"/>
    <property type="match status" value="1"/>
</dbReference>
<name>A0A8J5KAD9_HOMAM</name>
<evidence type="ECO:0000313" key="2">
    <source>
        <dbReference type="EMBL" id="KAG7169901.1"/>
    </source>
</evidence>
<feature type="region of interest" description="Disordered" evidence="1">
    <location>
        <begin position="1"/>
        <end position="36"/>
    </location>
</feature>
<dbReference type="EMBL" id="JAHLQT010014926">
    <property type="protein sequence ID" value="KAG7169901.1"/>
    <property type="molecule type" value="Genomic_DNA"/>
</dbReference>
<dbReference type="PANTHER" id="PTHR33964">
    <property type="entry name" value="RE45066P-RELATED"/>
    <property type="match status" value="1"/>
</dbReference>